<evidence type="ECO:0000256" key="3">
    <source>
        <dbReference type="ARBA" id="ARBA00022598"/>
    </source>
</evidence>
<evidence type="ECO:0000259" key="12">
    <source>
        <dbReference type="Pfam" id="PF08245"/>
    </source>
</evidence>
<dbReference type="Pfam" id="PF08245">
    <property type="entry name" value="Mur_ligase_M"/>
    <property type="match status" value="1"/>
</dbReference>
<dbReference type="InterPro" id="IPR018109">
    <property type="entry name" value="Folylpolyglutamate_synth_CS"/>
</dbReference>
<protein>
    <recommendedName>
        <fullName evidence="2">tetrahydrofolate synthase</fullName>
        <ecNumber evidence="2">6.3.2.17</ecNumber>
    </recommendedName>
    <alternativeName>
        <fullName evidence="8">Tetrahydrofolylpolyglutamate synthase</fullName>
    </alternativeName>
</protein>
<dbReference type="InterPro" id="IPR036565">
    <property type="entry name" value="Mur-like_cat_sf"/>
</dbReference>
<dbReference type="RefSeq" id="WP_186982522.1">
    <property type="nucleotide sequence ID" value="NZ_JACOQH010000008.1"/>
</dbReference>
<dbReference type="EC" id="6.3.2.17" evidence="2"/>
<evidence type="ECO:0000256" key="7">
    <source>
        <dbReference type="ARBA" id="ARBA00022842"/>
    </source>
</evidence>
<comment type="catalytic activity">
    <reaction evidence="9">
        <text>(6S)-5,6,7,8-tetrahydrofolyl-(gamma-L-Glu)(n) + L-glutamate + ATP = (6S)-5,6,7,8-tetrahydrofolyl-(gamma-L-Glu)(n+1) + ADP + phosphate + H(+)</text>
        <dbReference type="Rhea" id="RHEA:10580"/>
        <dbReference type="Rhea" id="RHEA-COMP:14738"/>
        <dbReference type="Rhea" id="RHEA-COMP:14740"/>
        <dbReference type="ChEBI" id="CHEBI:15378"/>
        <dbReference type="ChEBI" id="CHEBI:29985"/>
        <dbReference type="ChEBI" id="CHEBI:30616"/>
        <dbReference type="ChEBI" id="CHEBI:43474"/>
        <dbReference type="ChEBI" id="CHEBI:141005"/>
        <dbReference type="ChEBI" id="CHEBI:456216"/>
        <dbReference type="EC" id="6.3.2.17"/>
    </reaction>
</comment>
<evidence type="ECO:0000256" key="1">
    <source>
        <dbReference type="ARBA" id="ARBA00008276"/>
    </source>
</evidence>
<evidence type="ECO:0000256" key="10">
    <source>
        <dbReference type="PIRNR" id="PIRNR001563"/>
    </source>
</evidence>
<evidence type="ECO:0000256" key="8">
    <source>
        <dbReference type="ARBA" id="ARBA00030592"/>
    </source>
</evidence>
<dbReference type="PIRSF" id="PIRSF001563">
    <property type="entry name" value="Folylpolyglu_synth"/>
    <property type="match status" value="1"/>
</dbReference>
<dbReference type="InterPro" id="IPR004101">
    <property type="entry name" value="Mur_ligase_C"/>
</dbReference>
<dbReference type="PANTHER" id="PTHR11136:SF0">
    <property type="entry name" value="DIHYDROFOLATE SYNTHETASE-RELATED"/>
    <property type="match status" value="1"/>
</dbReference>
<keyword evidence="5 10" id="KW-0547">Nucleotide-binding</keyword>
<accession>A0ABR7ICR0</accession>
<evidence type="ECO:0000313" key="14">
    <source>
        <dbReference type="Proteomes" id="UP000621540"/>
    </source>
</evidence>
<evidence type="ECO:0000256" key="5">
    <source>
        <dbReference type="ARBA" id="ARBA00022741"/>
    </source>
</evidence>
<dbReference type="Gene3D" id="3.90.190.20">
    <property type="entry name" value="Mur ligase, C-terminal domain"/>
    <property type="match status" value="1"/>
</dbReference>
<comment type="caution">
    <text evidence="13">The sequence shown here is derived from an EMBL/GenBank/DDBJ whole genome shotgun (WGS) entry which is preliminary data.</text>
</comment>
<evidence type="ECO:0000256" key="6">
    <source>
        <dbReference type="ARBA" id="ARBA00022840"/>
    </source>
</evidence>
<evidence type="ECO:0000259" key="11">
    <source>
        <dbReference type="Pfam" id="PF02875"/>
    </source>
</evidence>
<dbReference type="SUPFAM" id="SSF53244">
    <property type="entry name" value="MurD-like peptide ligases, peptide-binding domain"/>
    <property type="match status" value="1"/>
</dbReference>
<dbReference type="PANTHER" id="PTHR11136">
    <property type="entry name" value="FOLYLPOLYGLUTAMATE SYNTHASE-RELATED"/>
    <property type="match status" value="1"/>
</dbReference>
<comment type="similarity">
    <text evidence="1 10">Belongs to the folylpolyglutamate synthase family.</text>
</comment>
<dbReference type="EMBL" id="JACOQH010000008">
    <property type="protein sequence ID" value="MBC5754564.1"/>
    <property type="molecule type" value="Genomic_DNA"/>
</dbReference>
<evidence type="ECO:0000256" key="2">
    <source>
        <dbReference type="ARBA" id="ARBA00013025"/>
    </source>
</evidence>
<evidence type="ECO:0000313" key="13">
    <source>
        <dbReference type="EMBL" id="MBC5754564.1"/>
    </source>
</evidence>
<evidence type="ECO:0000256" key="4">
    <source>
        <dbReference type="ARBA" id="ARBA00022723"/>
    </source>
</evidence>
<dbReference type="NCBIfam" id="TIGR01499">
    <property type="entry name" value="folC"/>
    <property type="match status" value="1"/>
</dbReference>
<keyword evidence="6 10" id="KW-0067">ATP-binding</keyword>
<dbReference type="InterPro" id="IPR036615">
    <property type="entry name" value="Mur_ligase_C_dom_sf"/>
</dbReference>
<feature type="domain" description="Mur ligase C-terminal" evidence="11">
    <location>
        <begin position="296"/>
        <end position="413"/>
    </location>
</feature>
<dbReference type="PROSITE" id="PS01012">
    <property type="entry name" value="FOLYLPOLYGLU_SYNT_2"/>
    <property type="match status" value="1"/>
</dbReference>
<keyword evidence="7" id="KW-0460">Magnesium</keyword>
<sequence length="429" mass="47602">MTYEEVCNYIEEIPKFTVKHSPEHTKRLLACLGHPERDFAVIHVAGSNGKGSVCRAVSHVLTENGTRTGLFISPHLVCMEERLQINEQNSTKEQFVESFLTVKKAVERLQKAGGEHPSFFEYLFAMAMVFFAKEKVEAAVLETGLGGRLDATNVIESPVLTVITSISLEHTEYLGNTIAAIAGEKAGIIKQGVPVVFDAGNDEASAVIRKRAEEKQAPCYPVRPQQLKIKKITRKNIDFSFASRYDDVIPIEIPFVAEYQVMNMALAYQALMLLAPRFSLAREKILLALRTVRWAGRMQQVCPEVYFDGAHNTAGIEEFLKTVRQIGGKKPLLLFSMVKEKDYAAVVRMLSRTDWGGIVVTHIPDARGLSVAALQEEFEKNGKETVGINDCRAAYDGVMQKKEPGQTVFCTGSLYLIGELEKIAGGLKK</sequence>
<gene>
    <name evidence="13" type="ORF">H8Z76_11155</name>
</gene>
<dbReference type="Gene3D" id="3.40.1190.10">
    <property type="entry name" value="Mur-like, catalytic domain"/>
    <property type="match status" value="1"/>
</dbReference>
<reference evidence="13 14" key="1">
    <citation type="submission" date="2020-08" db="EMBL/GenBank/DDBJ databases">
        <title>Genome public.</title>
        <authorList>
            <person name="Liu C."/>
            <person name="Sun Q."/>
        </authorList>
    </citation>
    <scope>NUCLEOTIDE SEQUENCE [LARGE SCALE GENOMIC DNA]</scope>
    <source>
        <strain evidence="13 14">BX0805</strain>
    </source>
</reference>
<organism evidence="13 14">
    <name type="scientific">Roseburia yibonii</name>
    <dbReference type="NCBI Taxonomy" id="2763063"/>
    <lineage>
        <taxon>Bacteria</taxon>
        <taxon>Bacillati</taxon>
        <taxon>Bacillota</taxon>
        <taxon>Clostridia</taxon>
        <taxon>Lachnospirales</taxon>
        <taxon>Lachnospiraceae</taxon>
        <taxon>Roseburia</taxon>
    </lineage>
</organism>
<dbReference type="InterPro" id="IPR001645">
    <property type="entry name" value="Folylpolyglutamate_synth"/>
</dbReference>
<proteinExistence type="inferred from homology"/>
<keyword evidence="3 10" id="KW-0436">Ligase</keyword>
<keyword evidence="14" id="KW-1185">Reference proteome</keyword>
<feature type="domain" description="Mur ligase central" evidence="12">
    <location>
        <begin position="44"/>
        <end position="269"/>
    </location>
</feature>
<evidence type="ECO:0000256" key="9">
    <source>
        <dbReference type="ARBA" id="ARBA00047493"/>
    </source>
</evidence>
<keyword evidence="4" id="KW-0479">Metal-binding</keyword>
<dbReference type="InterPro" id="IPR013221">
    <property type="entry name" value="Mur_ligase_cen"/>
</dbReference>
<name>A0ABR7ICR0_9FIRM</name>
<dbReference type="SUPFAM" id="SSF53623">
    <property type="entry name" value="MurD-like peptide ligases, catalytic domain"/>
    <property type="match status" value="1"/>
</dbReference>
<dbReference type="Proteomes" id="UP000621540">
    <property type="component" value="Unassembled WGS sequence"/>
</dbReference>
<dbReference type="Pfam" id="PF02875">
    <property type="entry name" value="Mur_ligase_C"/>
    <property type="match status" value="1"/>
</dbReference>